<dbReference type="EMBL" id="BMLK01000012">
    <property type="protein sequence ID" value="GGN52914.1"/>
    <property type="molecule type" value="Genomic_DNA"/>
</dbReference>
<dbReference type="Proteomes" id="UP000605099">
    <property type="component" value="Unassembled WGS sequence"/>
</dbReference>
<reference evidence="2" key="1">
    <citation type="journal article" date="2019" name="Int. J. Syst. Evol. Microbiol.">
        <title>The Global Catalogue of Microorganisms (GCM) 10K type strain sequencing project: providing services to taxonomists for standard genome sequencing and annotation.</title>
        <authorList>
            <consortium name="The Broad Institute Genomics Platform"/>
            <consortium name="The Broad Institute Genome Sequencing Center for Infectious Disease"/>
            <person name="Wu L."/>
            <person name="Ma J."/>
        </authorList>
    </citation>
    <scope>NUCLEOTIDE SEQUENCE [LARGE SCALE GENOMIC DNA]</scope>
    <source>
        <strain evidence="2">CGMCC 1.6784</strain>
    </source>
</reference>
<organism evidence="1 2">
    <name type="scientific">Novosphingobium indicum</name>
    <dbReference type="NCBI Taxonomy" id="462949"/>
    <lineage>
        <taxon>Bacteria</taxon>
        <taxon>Pseudomonadati</taxon>
        <taxon>Pseudomonadota</taxon>
        <taxon>Alphaproteobacteria</taxon>
        <taxon>Sphingomonadales</taxon>
        <taxon>Sphingomonadaceae</taxon>
        <taxon>Novosphingobium</taxon>
    </lineage>
</organism>
<protein>
    <submittedName>
        <fullName evidence="1">Uncharacterized protein</fullName>
    </submittedName>
</protein>
<keyword evidence="2" id="KW-1185">Reference proteome</keyword>
<dbReference type="RefSeq" id="WP_188820209.1">
    <property type="nucleotide sequence ID" value="NZ_BMLK01000012.1"/>
</dbReference>
<accession>A0ABQ2JQZ4</accession>
<evidence type="ECO:0000313" key="1">
    <source>
        <dbReference type="EMBL" id="GGN52914.1"/>
    </source>
</evidence>
<proteinExistence type="predicted"/>
<comment type="caution">
    <text evidence="1">The sequence shown here is derived from an EMBL/GenBank/DDBJ whole genome shotgun (WGS) entry which is preliminary data.</text>
</comment>
<sequence length="64" mass="7383">MAFTRDFCEARAREAGEAASNAPLTNVRDRELRSEAAWRAMADQLLQVENKRRERENERSEASD</sequence>
<evidence type="ECO:0000313" key="2">
    <source>
        <dbReference type="Proteomes" id="UP000605099"/>
    </source>
</evidence>
<gene>
    <name evidence="1" type="ORF">GCM10011349_26960</name>
</gene>
<name>A0ABQ2JQZ4_9SPHN</name>